<dbReference type="SMART" id="SM00609">
    <property type="entry name" value="VIT"/>
    <property type="match status" value="1"/>
</dbReference>
<accession>A0AAN6YAJ2</accession>
<organism evidence="3 4">
    <name type="scientific">Rhypophila decipiens</name>
    <dbReference type="NCBI Taxonomy" id="261697"/>
    <lineage>
        <taxon>Eukaryota</taxon>
        <taxon>Fungi</taxon>
        <taxon>Dikarya</taxon>
        <taxon>Ascomycota</taxon>
        <taxon>Pezizomycotina</taxon>
        <taxon>Sordariomycetes</taxon>
        <taxon>Sordariomycetidae</taxon>
        <taxon>Sordariales</taxon>
        <taxon>Naviculisporaceae</taxon>
        <taxon>Rhypophila</taxon>
    </lineage>
</organism>
<sequence>MTVITSESAHVSLLPLSLHLVVTIVDDIAFFRATHTFWNNSSHDLDRAAFTFPLPAGCAVSDFGCDFGHRGRFRSITSKVQAREDARFAFEQSAQAKRPTGLLEQNSTEVFTATIGNIAGHARLRTYLTYFGYLRSTLLQKGSTSRDLTLTIPSSIAKRYGVPPPQFQGSGQALRPFLTEYNIHVYHLAQPTFTSNKKIRWEWDSSGGSWLVNYVRMHSPPGDFELCIRTASSSGEGQAFFEATNGTLGHQFAMMITIPPKQIANTKPRAEESDIIFLADRSGSMQDKIGALKKAMNVFLKGLPTERRFNIWCFGSSNNSMWRTSVEYNAQTLKAAENEVSSWSANMGGTELLEALRALDRSLSSTSMVDIIVLTDGQVWDLDSTVGFVKERTEATRGRMRFFALGIGTEVSHGLVEGIAKYGGGYSEVIQGTNPTIYAERLNAMLGAAKVNHISSIQVEVDGRLLSQSTNAFEVVEWNHDGDPIPPATLSSPADLSKIGGFTRTRLFLMYDAVSSPLIDTTPREVCIKEVDPLGFESSIARIQVIRMPNDGVANFIHKAAARALLGDLEFRESWIQMHPGAPDAGSHQEISLTRRHGVHLGCTWGLVSKWTSFFIQVGSGR</sequence>
<dbReference type="Pfam" id="PF13768">
    <property type="entry name" value="VWA_3"/>
    <property type="match status" value="1"/>
</dbReference>
<dbReference type="InterPro" id="IPR002035">
    <property type="entry name" value="VWF_A"/>
</dbReference>
<dbReference type="PANTHER" id="PTHR45737:SF6">
    <property type="entry name" value="VON WILLEBRAND FACTOR A DOMAIN-CONTAINING PROTEIN 5A"/>
    <property type="match status" value="1"/>
</dbReference>
<dbReference type="SUPFAM" id="SSF53300">
    <property type="entry name" value="vWA-like"/>
    <property type="match status" value="1"/>
</dbReference>
<evidence type="ECO:0000259" key="2">
    <source>
        <dbReference type="PROSITE" id="PS51468"/>
    </source>
</evidence>
<protein>
    <submittedName>
        <fullName evidence="3">von Willebrand factor type A domain-containing protein</fullName>
    </submittedName>
</protein>
<keyword evidence="4" id="KW-1185">Reference proteome</keyword>
<reference evidence="3" key="2">
    <citation type="submission" date="2023-05" db="EMBL/GenBank/DDBJ databases">
        <authorList>
            <consortium name="Lawrence Berkeley National Laboratory"/>
            <person name="Steindorff A."/>
            <person name="Hensen N."/>
            <person name="Bonometti L."/>
            <person name="Westerberg I."/>
            <person name="Brannstrom I.O."/>
            <person name="Guillou S."/>
            <person name="Cros-Aarteil S."/>
            <person name="Calhoun S."/>
            <person name="Haridas S."/>
            <person name="Kuo A."/>
            <person name="Mondo S."/>
            <person name="Pangilinan J."/>
            <person name="Riley R."/>
            <person name="Labutti K."/>
            <person name="Andreopoulos B."/>
            <person name="Lipzen A."/>
            <person name="Chen C."/>
            <person name="Yanf M."/>
            <person name="Daum C."/>
            <person name="Ng V."/>
            <person name="Clum A."/>
            <person name="Ohm R."/>
            <person name="Martin F."/>
            <person name="Silar P."/>
            <person name="Natvig D."/>
            <person name="Lalanne C."/>
            <person name="Gautier V."/>
            <person name="Ament-Velasquez S.L."/>
            <person name="Kruys A."/>
            <person name="Hutchinson M.I."/>
            <person name="Powell A.J."/>
            <person name="Barry K."/>
            <person name="Miller A.N."/>
            <person name="Grigoriev I.V."/>
            <person name="Debuchy R."/>
            <person name="Gladieux P."/>
            <person name="Thoren M.H."/>
            <person name="Johannesson H."/>
        </authorList>
    </citation>
    <scope>NUCLEOTIDE SEQUENCE</scope>
    <source>
        <strain evidence="3">PSN293</strain>
    </source>
</reference>
<evidence type="ECO:0000259" key="1">
    <source>
        <dbReference type="PROSITE" id="PS50234"/>
    </source>
</evidence>
<feature type="domain" description="VIT" evidence="2">
    <location>
        <begin position="1"/>
        <end position="132"/>
    </location>
</feature>
<proteinExistence type="predicted"/>
<dbReference type="PANTHER" id="PTHR45737">
    <property type="entry name" value="VON WILLEBRAND FACTOR A DOMAIN-CONTAINING PROTEIN 5A"/>
    <property type="match status" value="1"/>
</dbReference>
<evidence type="ECO:0000313" key="4">
    <source>
        <dbReference type="Proteomes" id="UP001301769"/>
    </source>
</evidence>
<evidence type="ECO:0000313" key="3">
    <source>
        <dbReference type="EMBL" id="KAK4215718.1"/>
    </source>
</evidence>
<dbReference type="Proteomes" id="UP001301769">
    <property type="component" value="Unassembled WGS sequence"/>
</dbReference>
<dbReference type="InterPro" id="IPR036465">
    <property type="entry name" value="vWFA_dom_sf"/>
</dbReference>
<dbReference type="EMBL" id="MU858076">
    <property type="protein sequence ID" value="KAK4215718.1"/>
    <property type="molecule type" value="Genomic_DNA"/>
</dbReference>
<dbReference type="AlphaFoldDB" id="A0AAN6YAJ2"/>
<name>A0AAN6YAJ2_9PEZI</name>
<dbReference type="PROSITE" id="PS51468">
    <property type="entry name" value="VIT"/>
    <property type="match status" value="1"/>
</dbReference>
<gene>
    <name evidence="3" type="ORF">QBC37DRAFT_471848</name>
</gene>
<comment type="caution">
    <text evidence="3">The sequence shown here is derived from an EMBL/GenBank/DDBJ whole genome shotgun (WGS) entry which is preliminary data.</text>
</comment>
<dbReference type="Gene3D" id="3.40.50.410">
    <property type="entry name" value="von Willebrand factor, type A domain"/>
    <property type="match status" value="1"/>
</dbReference>
<dbReference type="Pfam" id="PF08487">
    <property type="entry name" value="VIT"/>
    <property type="match status" value="1"/>
</dbReference>
<dbReference type="InterPro" id="IPR013694">
    <property type="entry name" value="VIT"/>
</dbReference>
<feature type="domain" description="VWFA" evidence="1">
    <location>
        <begin position="274"/>
        <end position="445"/>
    </location>
</feature>
<reference evidence="3" key="1">
    <citation type="journal article" date="2023" name="Mol. Phylogenet. Evol.">
        <title>Genome-scale phylogeny and comparative genomics of the fungal order Sordariales.</title>
        <authorList>
            <person name="Hensen N."/>
            <person name="Bonometti L."/>
            <person name="Westerberg I."/>
            <person name="Brannstrom I.O."/>
            <person name="Guillou S."/>
            <person name="Cros-Aarteil S."/>
            <person name="Calhoun S."/>
            <person name="Haridas S."/>
            <person name="Kuo A."/>
            <person name="Mondo S."/>
            <person name="Pangilinan J."/>
            <person name="Riley R."/>
            <person name="LaButti K."/>
            <person name="Andreopoulos B."/>
            <person name="Lipzen A."/>
            <person name="Chen C."/>
            <person name="Yan M."/>
            <person name="Daum C."/>
            <person name="Ng V."/>
            <person name="Clum A."/>
            <person name="Steindorff A."/>
            <person name="Ohm R.A."/>
            <person name="Martin F."/>
            <person name="Silar P."/>
            <person name="Natvig D.O."/>
            <person name="Lalanne C."/>
            <person name="Gautier V."/>
            <person name="Ament-Velasquez S.L."/>
            <person name="Kruys A."/>
            <person name="Hutchinson M.I."/>
            <person name="Powell A.J."/>
            <person name="Barry K."/>
            <person name="Miller A.N."/>
            <person name="Grigoriev I.V."/>
            <person name="Debuchy R."/>
            <person name="Gladieux P."/>
            <person name="Hiltunen Thoren M."/>
            <person name="Johannesson H."/>
        </authorList>
    </citation>
    <scope>NUCLEOTIDE SEQUENCE</scope>
    <source>
        <strain evidence="3">PSN293</strain>
    </source>
</reference>
<dbReference type="PROSITE" id="PS50234">
    <property type="entry name" value="VWFA"/>
    <property type="match status" value="1"/>
</dbReference>